<proteinExistence type="predicted"/>
<dbReference type="EMBL" id="CP015054">
    <property type="protein sequence ID" value="QGN13701.1"/>
    <property type="molecule type" value="Genomic_DNA"/>
</dbReference>
<keyword evidence="1" id="KW-1133">Transmembrane helix</keyword>
<sequence length="152" mass="17076">MAKEKYVPQNRVFILLQYIACALALVAGVEYFKYKTRISYEWFHCTPQFAPLGSNSHSSSSSAQKLWAVGGPSCDKRGELKTIMKRITMDYDPNEEPVRFCIVENHQIPSIHYPVENGNKGEAGYVSYVGYERDAAAVEEACASHEATVFNL</sequence>
<keyword evidence="1" id="KW-0472">Membrane</keyword>
<protein>
    <submittedName>
        <fullName evidence="2">Ceramide synthase subunit LIP1</fullName>
    </submittedName>
</protein>
<keyword evidence="1" id="KW-0812">Transmembrane</keyword>
<feature type="transmembrane region" description="Helical" evidence="1">
    <location>
        <begin position="12"/>
        <end position="32"/>
    </location>
</feature>
<gene>
    <name evidence="2" type="primary">LIP1</name>
    <name evidence="2" type="ORF">FIM1_344</name>
</gene>
<evidence type="ECO:0000256" key="1">
    <source>
        <dbReference type="SAM" id="Phobius"/>
    </source>
</evidence>
<evidence type="ECO:0000313" key="3">
    <source>
        <dbReference type="Proteomes" id="UP000422736"/>
    </source>
</evidence>
<accession>A0ABX6EPJ0</accession>
<reference evidence="2 3" key="1">
    <citation type="submission" date="2016-03" db="EMBL/GenBank/DDBJ databases">
        <title>How can Kluyveromyces marxianus grow so fast - potential evolutionary course in Saccharomyces Complex revealed by comparative genomics.</title>
        <authorList>
            <person name="Mo W."/>
            <person name="Lu W."/>
            <person name="Yang X."/>
            <person name="Qi J."/>
            <person name="Lv H."/>
        </authorList>
    </citation>
    <scope>NUCLEOTIDE SEQUENCE [LARGE SCALE GENOMIC DNA]</scope>
    <source>
        <strain evidence="2 3">FIM1</strain>
    </source>
</reference>
<organism evidence="2 3">
    <name type="scientific">Kluyveromyces marxianus</name>
    <name type="common">Yeast</name>
    <name type="synonym">Candida kefyr</name>
    <dbReference type="NCBI Taxonomy" id="4911"/>
    <lineage>
        <taxon>Eukaryota</taxon>
        <taxon>Fungi</taxon>
        <taxon>Dikarya</taxon>
        <taxon>Ascomycota</taxon>
        <taxon>Saccharomycotina</taxon>
        <taxon>Saccharomycetes</taxon>
        <taxon>Saccharomycetales</taxon>
        <taxon>Saccharomycetaceae</taxon>
        <taxon>Kluyveromyces</taxon>
    </lineage>
</organism>
<dbReference type="Proteomes" id="UP000422736">
    <property type="component" value="Chromosome 1"/>
</dbReference>
<evidence type="ECO:0000313" key="2">
    <source>
        <dbReference type="EMBL" id="QGN13701.1"/>
    </source>
</evidence>
<name>A0ABX6EPJ0_KLUMA</name>
<keyword evidence="3" id="KW-1185">Reference proteome</keyword>